<dbReference type="Pfam" id="PF00704">
    <property type="entry name" value="Glyco_hydro_18"/>
    <property type="match status" value="1"/>
</dbReference>
<feature type="disulfide bond" evidence="12">
    <location>
        <begin position="131"/>
        <end position="145"/>
    </location>
</feature>
<dbReference type="Gene3D" id="3.30.60.10">
    <property type="entry name" value="Endochitinase-like"/>
    <property type="match status" value="1"/>
</dbReference>
<dbReference type="Proteomes" id="UP001338125">
    <property type="component" value="Unassembled WGS sequence"/>
</dbReference>
<dbReference type="SUPFAM" id="SSF54556">
    <property type="entry name" value="Chitinase insertion domain"/>
    <property type="match status" value="1"/>
</dbReference>
<dbReference type="InterPro" id="IPR029070">
    <property type="entry name" value="Chitinase_insertion_sf"/>
</dbReference>
<gene>
    <name evidence="17" type="ORF">PT974_09536</name>
</gene>
<keyword evidence="11" id="KW-0624">Polysaccharide degradation</keyword>
<dbReference type="Gene3D" id="3.10.50.10">
    <property type="match status" value="1"/>
</dbReference>
<dbReference type="EMBL" id="JAVFKD010000014">
    <property type="protein sequence ID" value="KAK5991256.1"/>
    <property type="molecule type" value="Genomic_DNA"/>
</dbReference>
<feature type="domain" description="Chitin-binding type-1" evidence="15">
    <location>
        <begin position="109"/>
        <end position="162"/>
    </location>
</feature>
<protein>
    <recommendedName>
        <fullName evidence="4">chitinase</fullName>
        <ecNumber evidence="4">3.2.1.14</ecNumber>
    </recommendedName>
</protein>
<comment type="similarity">
    <text evidence="3">Belongs to the glycosyl hydrolase 18 family. Chitinase class V subfamily.</text>
</comment>
<evidence type="ECO:0000256" key="7">
    <source>
        <dbReference type="ARBA" id="ARBA00022801"/>
    </source>
</evidence>
<evidence type="ECO:0000313" key="18">
    <source>
        <dbReference type="Proteomes" id="UP001338125"/>
    </source>
</evidence>
<dbReference type="InterPro" id="IPR011583">
    <property type="entry name" value="Chitinase_II/V-like_cat"/>
</dbReference>
<keyword evidence="14" id="KW-0732">Signal</keyword>
<dbReference type="Gene3D" id="3.20.20.80">
    <property type="entry name" value="Glycosidases"/>
    <property type="match status" value="1"/>
</dbReference>
<comment type="caution">
    <text evidence="17">The sequence shown here is derived from an EMBL/GenBank/DDBJ whole genome shotgun (WGS) entry which is preliminary data.</text>
</comment>
<dbReference type="InterPro" id="IPR001002">
    <property type="entry name" value="Chitin-bd_1"/>
</dbReference>
<comment type="subcellular location">
    <subcellularLocation>
        <location evidence="2">Secreted</location>
    </subcellularLocation>
</comment>
<evidence type="ECO:0000256" key="5">
    <source>
        <dbReference type="ARBA" id="ARBA00022525"/>
    </source>
</evidence>
<keyword evidence="12" id="KW-1015">Disulfide bond</keyword>
<keyword evidence="5" id="KW-0964">Secreted</keyword>
<dbReference type="PANTHER" id="PTHR11177">
    <property type="entry name" value="CHITINASE"/>
    <property type="match status" value="1"/>
</dbReference>
<dbReference type="PROSITE" id="PS01095">
    <property type="entry name" value="GH18_1"/>
    <property type="match status" value="1"/>
</dbReference>
<evidence type="ECO:0000259" key="15">
    <source>
        <dbReference type="PROSITE" id="PS50941"/>
    </source>
</evidence>
<feature type="disulfide bond" evidence="12">
    <location>
        <begin position="126"/>
        <end position="138"/>
    </location>
</feature>
<evidence type="ECO:0000259" key="16">
    <source>
        <dbReference type="PROSITE" id="PS51910"/>
    </source>
</evidence>
<sequence>MLSVSHLYQFALLGTQLLQVAASPALTDWPDGFTSMSEDELVVALGNEPHANSISREDLSRMTKEGFSCSESKPCKIGCCGVLDDDGEGKCGSGPKLCGKDCISQCDWKSQCDPGWGMEYASSSTCPLNVCCSKFGFCGITEAFCRGYEVDRPSCPGGKSVNKRTVGYYQAWNSQRPCGKMTPEEIPLGYYSHINFAFAFIDPDSFQITGMSDETAALYKRVLKLKQTQPNLQVWISVGGGAMNSPGPWQKAFSVIGQFEHEQETFIDSLLYFMDAHGFDGVDLNWEYPGDLETGRLDALGRGDGLSITLPTSYKHMKGYNIKELEQYLDWFNVMTYDFHGIWDVHTPTLERQVYAHTNLTEIETKLDILWRNNISASKVVMGLAFYGRSFTMSDSECKAAGCVFSDAGKAGECTNTAGILSAREIKDIIKNYEAVVSFDAKAAVKTVTWDGNQWVGYDDAQTLKLKLDYANSRCLAGTMIWSIDMDDGTLSDALA</sequence>
<dbReference type="SUPFAM" id="SSF57016">
    <property type="entry name" value="Plant lectins/antimicrobial peptides"/>
    <property type="match status" value="1"/>
</dbReference>
<keyword evidence="18" id="KW-1185">Reference proteome</keyword>
<comment type="caution">
    <text evidence="12">Lacks conserved residue(s) required for the propagation of feature annotation.</text>
</comment>
<dbReference type="InterPro" id="IPR001223">
    <property type="entry name" value="Glyco_hydro18_cat"/>
</dbReference>
<name>A0ABR0SGI9_9HYPO</name>
<dbReference type="InterPro" id="IPR001579">
    <property type="entry name" value="Glyco_hydro_18_chit_AS"/>
</dbReference>
<organism evidence="17 18">
    <name type="scientific">Cladobotryum mycophilum</name>
    <dbReference type="NCBI Taxonomy" id="491253"/>
    <lineage>
        <taxon>Eukaryota</taxon>
        <taxon>Fungi</taxon>
        <taxon>Dikarya</taxon>
        <taxon>Ascomycota</taxon>
        <taxon>Pezizomycotina</taxon>
        <taxon>Sordariomycetes</taxon>
        <taxon>Hypocreomycetidae</taxon>
        <taxon>Hypocreales</taxon>
        <taxon>Hypocreaceae</taxon>
        <taxon>Cladobotryum</taxon>
    </lineage>
</organism>
<dbReference type="InterPro" id="IPR018371">
    <property type="entry name" value="Chitin-binding_1_CS"/>
</dbReference>
<dbReference type="PROSITE" id="PS51910">
    <property type="entry name" value="GH18_2"/>
    <property type="match status" value="1"/>
</dbReference>
<dbReference type="PROSITE" id="PS50941">
    <property type="entry name" value="CHIT_BIND_I_2"/>
    <property type="match status" value="1"/>
</dbReference>
<dbReference type="PANTHER" id="PTHR11177:SF333">
    <property type="entry name" value="CHITINASE"/>
    <property type="match status" value="1"/>
</dbReference>
<evidence type="ECO:0000256" key="14">
    <source>
        <dbReference type="SAM" id="SignalP"/>
    </source>
</evidence>
<evidence type="ECO:0000256" key="3">
    <source>
        <dbReference type="ARBA" id="ARBA00008682"/>
    </source>
</evidence>
<keyword evidence="10 13" id="KW-0326">Glycosidase</keyword>
<dbReference type="PROSITE" id="PS00026">
    <property type="entry name" value="CHIT_BIND_I_1"/>
    <property type="match status" value="1"/>
</dbReference>
<dbReference type="EC" id="3.2.1.14" evidence="4"/>
<dbReference type="SUPFAM" id="SSF51445">
    <property type="entry name" value="(Trans)glycosidases"/>
    <property type="match status" value="1"/>
</dbReference>
<dbReference type="CDD" id="cd00035">
    <property type="entry name" value="ChtBD1"/>
    <property type="match status" value="1"/>
</dbReference>
<feature type="signal peptide" evidence="14">
    <location>
        <begin position="1"/>
        <end position="22"/>
    </location>
</feature>
<evidence type="ECO:0000256" key="8">
    <source>
        <dbReference type="ARBA" id="ARBA00023024"/>
    </source>
</evidence>
<keyword evidence="6 12" id="KW-0147">Chitin-binding</keyword>
<dbReference type="SMART" id="SM00636">
    <property type="entry name" value="Glyco_18"/>
    <property type="match status" value="1"/>
</dbReference>
<dbReference type="InterPro" id="IPR050314">
    <property type="entry name" value="Glycosyl_Hydrlase_18"/>
</dbReference>
<evidence type="ECO:0000313" key="17">
    <source>
        <dbReference type="EMBL" id="KAK5991256.1"/>
    </source>
</evidence>
<comment type="catalytic activity">
    <reaction evidence="1">
        <text>Random endo-hydrolysis of N-acetyl-beta-D-glucosaminide (1-&gt;4)-beta-linkages in chitin and chitodextrins.</text>
        <dbReference type="EC" id="3.2.1.14"/>
    </reaction>
</comment>
<evidence type="ECO:0000256" key="9">
    <source>
        <dbReference type="ARBA" id="ARBA00023277"/>
    </source>
</evidence>
<keyword evidence="9" id="KW-0119">Carbohydrate metabolism</keyword>
<evidence type="ECO:0000256" key="1">
    <source>
        <dbReference type="ARBA" id="ARBA00000822"/>
    </source>
</evidence>
<keyword evidence="8" id="KW-0146">Chitin degradation</keyword>
<dbReference type="InterPro" id="IPR036861">
    <property type="entry name" value="Endochitinase-like_sf"/>
</dbReference>
<reference evidence="17 18" key="1">
    <citation type="submission" date="2024-01" db="EMBL/GenBank/DDBJ databases">
        <title>Complete genome of Cladobotryum mycophilum ATHUM6906.</title>
        <authorList>
            <person name="Christinaki A.C."/>
            <person name="Myridakis A.I."/>
            <person name="Kouvelis V.N."/>
        </authorList>
    </citation>
    <scope>NUCLEOTIDE SEQUENCE [LARGE SCALE GENOMIC DNA]</scope>
    <source>
        <strain evidence="17 18">ATHUM6906</strain>
    </source>
</reference>
<proteinExistence type="inferred from homology"/>
<feature type="domain" description="GH18" evidence="16">
    <location>
        <begin position="163"/>
        <end position="496"/>
    </location>
</feature>
<dbReference type="InterPro" id="IPR017853">
    <property type="entry name" value="GH"/>
</dbReference>
<evidence type="ECO:0000256" key="2">
    <source>
        <dbReference type="ARBA" id="ARBA00004613"/>
    </source>
</evidence>
<feature type="chain" id="PRO_5045595134" description="chitinase" evidence="14">
    <location>
        <begin position="23"/>
        <end position="496"/>
    </location>
</feature>
<evidence type="ECO:0000256" key="4">
    <source>
        <dbReference type="ARBA" id="ARBA00012729"/>
    </source>
</evidence>
<evidence type="ECO:0000256" key="12">
    <source>
        <dbReference type="PROSITE-ProRule" id="PRU00261"/>
    </source>
</evidence>
<dbReference type="SMART" id="SM00270">
    <property type="entry name" value="ChtBD1"/>
    <property type="match status" value="1"/>
</dbReference>
<evidence type="ECO:0000256" key="11">
    <source>
        <dbReference type="ARBA" id="ARBA00023326"/>
    </source>
</evidence>
<accession>A0ABR0SGI9</accession>
<evidence type="ECO:0000256" key="6">
    <source>
        <dbReference type="ARBA" id="ARBA00022669"/>
    </source>
</evidence>
<evidence type="ECO:0000256" key="10">
    <source>
        <dbReference type="ARBA" id="ARBA00023295"/>
    </source>
</evidence>
<keyword evidence="7 13" id="KW-0378">Hydrolase</keyword>
<dbReference type="Pfam" id="PF00187">
    <property type="entry name" value="Chitin_bind_1"/>
    <property type="match status" value="1"/>
</dbReference>
<evidence type="ECO:0000256" key="13">
    <source>
        <dbReference type="RuleBase" id="RU000489"/>
    </source>
</evidence>